<name>A0ABW5ZZP8_9FLAO</name>
<sequence>MLLKKIMDKMINSCKKTAELIDKKFLTPLSIKEKVQLYIHKSMCKTCAAYERQSKIIDNAVAKLFHSKPKIDTNLSKERKQNIMDKINKS</sequence>
<dbReference type="EMBL" id="JBHUOS010000014">
    <property type="protein sequence ID" value="MFD2917237.1"/>
    <property type="molecule type" value="Genomic_DNA"/>
</dbReference>
<proteinExistence type="predicted"/>
<gene>
    <name evidence="1" type="ORF">ACFS29_16405</name>
</gene>
<reference evidence="2" key="1">
    <citation type="journal article" date="2019" name="Int. J. Syst. Evol. Microbiol.">
        <title>The Global Catalogue of Microorganisms (GCM) 10K type strain sequencing project: providing services to taxonomists for standard genome sequencing and annotation.</title>
        <authorList>
            <consortium name="The Broad Institute Genomics Platform"/>
            <consortium name="The Broad Institute Genome Sequencing Center for Infectious Disease"/>
            <person name="Wu L."/>
            <person name="Ma J."/>
        </authorList>
    </citation>
    <scope>NUCLEOTIDE SEQUENCE [LARGE SCALE GENOMIC DNA]</scope>
    <source>
        <strain evidence="2">KCTC 32514</strain>
    </source>
</reference>
<organism evidence="1 2">
    <name type="scientific">Psychroserpens luteus</name>
    <dbReference type="NCBI Taxonomy" id="1434066"/>
    <lineage>
        <taxon>Bacteria</taxon>
        <taxon>Pseudomonadati</taxon>
        <taxon>Bacteroidota</taxon>
        <taxon>Flavobacteriia</taxon>
        <taxon>Flavobacteriales</taxon>
        <taxon>Flavobacteriaceae</taxon>
        <taxon>Psychroserpens</taxon>
    </lineage>
</organism>
<evidence type="ECO:0008006" key="3">
    <source>
        <dbReference type="Google" id="ProtNLM"/>
    </source>
</evidence>
<protein>
    <recommendedName>
        <fullName evidence="3">Zinc-finger</fullName>
    </recommendedName>
</protein>
<dbReference type="RefSeq" id="WP_194509064.1">
    <property type="nucleotide sequence ID" value="NZ_JADILU010000006.1"/>
</dbReference>
<evidence type="ECO:0000313" key="1">
    <source>
        <dbReference type="EMBL" id="MFD2917237.1"/>
    </source>
</evidence>
<accession>A0ABW5ZZP8</accession>
<keyword evidence="2" id="KW-1185">Reference proteome</keyword>
<comment type="caution">
    <text evidence="1">The sequence shown here is derived from an EMBL/GenBank/DDBJ whole genome shotgun (WGS) entry which is preliminary data.</text>
</comment>
<dbReference type="Proteomes" id="UP001597548">
    <property type="component" value="Unassembled WGS sequence"/>
</dbReference>
<evidence type="ECO:0000313" key="2">
    <source>
        <dbReference type="Proteomes" id="UP001597548"/>
    </source>
</evidence>